<keyword evidence="5" id="KW-0378">Hydrolase</keyword>
<dbReference type="GO" id="GO:0003964">
    <property type="term" value="F:RNA-directed DNA polymerase activity"/>
    <property type="evidence" value="ECO:0007669"/>
    <property type="project" value="UniProtKB-KW"/>
</dbReference>
<evidence type="ECO:0000313" key="8">
    <source>
        <dbReference type="EMBL" id="OWY91274.1"/>
    </source>
</evidence>
<keyword evidence="9" id="KW-1185">Reference proteome</keyword>
<proteinExistence type="predicted"/>
<evidence type="ECO:0000313" key="9">
    <source>
        <dbReference type="Proteomes" id="UP000198211"/>
    </source>
</evidence>
<dbReference type="STRING" id="4795.A0A225UDV1"/>
<evidence type="ECO:0000256" key="6">
    <source>
        <dbReference type="ARBA" id="ARBA00022918"/>
    </source>
</evidence>
<dbReference type="Pfam" id="PF17917">
    <property type="entry name" value="RT_RNaseH"/>
    <property type="match status" value="1"/>
</dbReference>
<keyword evidence="3" id="KW-0540">Nuclease</keyword>
<dbReference type="EMBL" id="NBNE01020644">
    <property type="protein sequence ID" value="OWY91274.1"/>
    <property type="molecule type" value="Genomic_DNA"/>
</dbReference>
<sequence length="159" mass="18323">MAPLTKLLRKKVAWEWTSEQAEAFEKVKGILITKPLLLYPDFRLPFIVLTDASKVGLGTCLKQDHGHGMQPVGYASKVNSDTESKYGITELEYLAVVWAIKLYRPYLYGRKFTILTDHSALKWLMTSPNLTGKHHRWASMCNTDLAVRMWWQTPYPVHQ</sequence>
<evidence type="ECO:0000259" key="7">
    <source>
        <dbReference type="Pfam" id="PF17917"/>
    </source>
</evidence>
<dbReference type="OrthoDB" id="427924at2759"/>
<evidence type="ECO:0000256" key="5">
    <source>
        <dbReference type="ARBA" id="ARBA00022801"/>
    </source>
</evidence>
<dbReference type="AlphaFoldDB" id="A0A225UDV1"/>
<gene>
    <name evidence="8" type="ORF">PHMEG_00040216</name>
</gene>
<evidence type="ECO:0000256" key="2">
    <source>
        <dbReference type="ARBA" id="ARBA00022695"/>
    </source>
</evidence>
<dbReference type="InterPro" id="IPR041373">
    <property type="entry name" value="RT_RNaseH"/>
</dbReference>
<feature type="domain" description="Reverse transcriptase RNase H-like" evidence="7">
    <location>
        <begin position="41"/>
        <end position="139"/>
    </location>
</feature>
<evidence type="ECO:0000256" key="1">
    <source>
        <dbReference type="ARBA" id="ARBA00022679"/>
    </source>
</evidence>
<dbReference type="InterPro" id="IPR043502">
    <property type="entry name" value="DNA/RNA_pol_sf"/>
</dbReference>
<organism evidence="8 9">
    <name type="scientific">Phytophthora megakarya</name>
    <dbReference type="NCBI Taxonomy" id="4795"/>
    <lineage>
        <taxon>Eukaryota</taxon>
        <taxon>Sar</taxon>
        <taxon>Stramenopiles</taxon>
        <taxon>Oomycota</taxon>
        <taxon>Peronosporomycetes</taxon>
        <taxon>Peronosporales</taxon>
        <taxon>Peronosporaceae</taxon>
        <taxon>Phytophthora</taxon>
    </lineage>
</organism>
<dbReference type="GO" id="GO:0016787">
    <property type="term" value="F:hydrolase activity"/>
    <property type="evidence" value="ECO:0007669"/>
    <property type="project" value="UniProtKB-KW"/>
</dbReference>
<protein>
    <submittedName>
        <fullName evidence="8">Gag-pol fusion protein</fullName>
    </submittedName>
</protein>
<keyword evidence="4" id="KW-0255">Endonuclease</keyword>
<reference evidence="9" key="1">
    <citation type="submission" date="2017-03" db="EMBL/GenBank/DDBJ databases">
        <title>Phytopthora megakarya and P. palmivora, two closely related causual agents of cacao black pod achieved similar genome size and gene model numbers by different mechanisms.</title>
        <authorList>
            <person name="Ali S."/>
            <person name="Shao J."/>
            <person name="Larry D.J."/>
            <person name="Kronmiller B."/>
            <person name="Shen D."/>
            <person name="Strem M.D."/>
            <person name="Melnick R.L."/>
            <person name="Guiltinan M.J."/>
            <person name="Tyler B.M."/>
            <person name="Meinhardt L.W."/>
            <person name="Bailey B.A."/>
        </authorList>
    </citation>
    <scope>NUCLEOTIDE SEQUENCE [LARGE SCALE GENOMIC DNA]</scope>
    <source>
        <strain evidence="9">zdho120</strain>
    </source>
</reference>
<keyword evidence="1" id="KW-0808">Transferase</keyword>
<accession>A0A225UDV1</accession>
<dbReference type="SUPFAM" id="SSF56672">
    <property type="entry name" value="DNA/RNA polymerases"/>
    <property type="match status" value="1"/>
</dbReference>
<keyword evidence="6" id="KW-0695">RNA-directed DNA polymerase</keyword>
<dbReference type="Proteomes" id="UP000198211">
    <property type="component" value="Unassembled WGS sequence"/>
</dbReference>
<comment type="caution">
    <text evidence="8">The sequence shown here is derived from an EMBL/GenBank/DDBJ whole genome shotgun (WGS) entry which is preliminary data.</text>
</comment>
<dbReference type="GO" id="GO:0004519">
    <property type="term" value="F:endonuclease activity"/>
    <property type="evidence" value="ECO:0007669"/>
    <property type="project" value="UniProtKB-KW"/>
</dbReference>
<dbReference type="Gene3D" id="3.30.70.270">
    <property type="match status" value="1"/>
</dbReference>
<name>A0A225UDV1_9STRA</name>
<dbReference type="PANTHER" id="PTHR37984:SF5">
    <property type="entry name" value="PROTEIN NYNRIN-LIKE"/>
    <property type="match status" value="1"/>
</dbReference>
<dbReference type="InterPro" id="IPR043128">
    <property type="entry name" value="Rev_trsase/Diguanyl_cyclase"/>
</dbReference>
<dbReference type="PANTHER" id="PTHR37984">
    <property type="entry name" value="PROTEIN CBG26694"/>
    <property type="match status" value="1"/>
</dbReference>
<evidence type="ECO:0000256" key="4">
    <source>
        <dbReference type="ARBA" id="ARBA00022759"/>
    </source>
</evidence>
<evidence type="ECO:0000256" key="3">
    <source>
        <dbReference type="ARBA" id="ARBA00022722"/>
    </source>
</evidence>
<dbReference type="InterPro" id="IPR050951">
    <property type="entry name" value="Retrovirus_Pol_polyprotein"/>
</dbReference>
<dbReference type="CDD" id="cd09274">
    <property type="entry name" value="RNase_HI_RT_Ty3"/>
    <property type="match status" value="1"/>
</dbReference>
<keyword evidence="2" id="KW-0548">Nucleotidyltransferase</keyword>